<dbReference type="AlphaFoldDB" id="A0A0G3GVV5"/>
<dbReference type="InterPro" id="IPR036388">
    <property type="entry name" value="WH-like_DNA-bd_sf"/>
</dbReference>
<sequence length="148" mass="15962">MDDFLTRLEAVEHRVSALEQQLPTPAVLSDDGMVTFSGSATAAGGNWEYEWARPAAHLIDTAWESSLNRVAALAHPQRFAIMRTLIDAPTTVPELVARGITTSQGSCYHHVNALVAAGWVEKTTTGQFRIPGTRVIPLLCIIAAGELP</sequence>
<dbReference type="KEGG" id="cmv:CMUST_01430"/>
<dbReference type="EMBL" id="CP011542">
    <property type="protein sequence ID" value="AKK04635.1"/>
    <property type="molecule type" value="Genomic_DNA"/>
</dbReference>
<dbReference type="RefSeq" id="WP_047261018.1">
    <property type="nucleotide sequence ID" value="NZ_CP011542.1"/>
</dbReference>
<name>A0A0G3GVV5_9CORY</name>
<dbReference type="Pfam" id="PF12840">
    <property type="entry name" value="HTH_20"/>
    <property type="match status" value="1"/>
</dbReference>
<evidence type="ECO:0000313" key="2">
    <source>
        <dbReference type="Proteomes" id="UP000035199"/>
    </source>
</evidence>
<evidence type="ECO:0000313" key="1">
    <source>
        <dbReference type="EMBL" id="AKK04635.1"/>
    </source>
</evidence>
<keyword evidence="2" id="KW-1185">Reference proteome</keyword>
<organism evidence="1 2">
    <name type="scientific">Corynebacterium mustelae</name>
    <dbReference type="NCBI Taxonomy" id="571915"/>
    <lineage>
        <taxon>Bacteria</taxon>
        <taxon>Bacillati</taxon>
        <taxon>Actinomycetota</taxon>
        <taxon>Actinomycetes</taxon>
        <taxon>Mycobacteriales</taxon>
        <taxon>Corynebacteriaceae</taxon>
        <taxon>Corynebacterium</taxon>
    </lineage>
</organism>
<dbReference type="PATRIC" id="fig|571915.4.peg.295"/>
<dbReference type="Gene3D" id="1.10.10.10">
    <property type="entry name" value="Winged helix-like DNA-binding domain superfamily/Winged helix DNA-binding domain"/>
    <property type="match status" value="1"/>
</dbReference>
<reference evidence="1 2" key="1">
    <citation type="journal article" date="2015" name="Genome Announc.">
        <title>Complete Genome Sequence of the Type Strain Corynebacterium mustelae DSM 45274, Isolated from Various Tissues of a Male Ferret with Lethal Sepsis.</title>
        <authorList>
            <person name="Ruckert C."/>
            <person name="Eimer J."/>
            <person name="Winkler A."/>
            <person name="Tauch A."/>
        </authorList>
    </citation>
    <scope>NUCLEOTIDE SEQUENCE [LARGE SCALE GENOMIC DNA]</scope>
    <source>
        <strain evidence="1 2">DSM 45274</strain>
    </source>
</reference>
<dbReference type="Proteomes" id="UP000035199">
    <property type="component" value="Chromosome"/>
</dbReference>
<protein>
    <submittedName>
        <fullName evidence="1">DNA binding protein with helix-turn-helix domain</fullName>
    </submittedName>
</protein>
<gene>
    <name evidence="1" type="ORF">CMUST_01430</name>
</gene>
<accession>A0A0G3GVV5</accession>
<dbReference type="CDD" id="cd00090">
    <property type="entry name" value="HTH_ARSR"/>
    <property type="match status" value="1"/>
</dbReference>
<reference evidence="2" key="2">
    <citation type="submission" date="2015-05" db="EMBL/GenBank/DDBJ databases">
        <title>Complete genome sequence of Corynebacterium mustelae DSM 45274, isolated from various tissues of a male ferret with lethal sepsis.</title>
        <authorList>
            <person name="Ruckert C."/>
            <person name="Albersmeier A."/>
            <person name="Winkler A."/>
            <person name="Tauch A."/>
        </authorList>
    </citation>
    <scope>NUCLEOTIDE SEQUENCE [LARGE SCALE GENOMIC DNA]</scope>
    <source>
        <strain evidence="2">DSM 45274</strain>
    </source>
</reference>
<proteinExistence type="predicted"/>
<dbReference type="InterPro" id="IPR011991">
    <property type="entry name" value="ArsR-like_HTH"/>
</dbReference>
<dbReference type="InterPro" id="IPR036390">
    <property type="entry name" value="WH_DNA-bd_sf"/>
</dbReference>
<dbReference type="SUPFAM" id="SSF46785">
    <property type="entry name" value="Winged helix' DNA-binding domain"/>
    <property type="match status" value="1"/>
</dbReference>
<dbReference type="STRING" id="571915.CMUST_01430"/>